<keyword evidence="1" id="KW-1133">Transmembrane helix</keyword>
<dbReference type="PANTHER" id="PTHR30093">
    <property type="entry name" value="GENERAL SECRETION PATHWAY PROTEIN G"/>
    <property type="match status" value="1"/>
</dbReference>
<keyword evidence="1" id="KW-0472">Membrane</keyword>
<dbReference type="NCBIfam" id="TIGR02532">
    <property type="entry name" value="IV_pilin_GFxxxE"/>
    <property type="match status" value="1"/>
</dbReference>
<dbReference type="EMBL" id="AP027079">
    <property type="protein sequence ID" value="BDU70067.1"/>
    <property type="molecule type" value="Genomic_DNA"/>
</dbReference>
<gene>
    <name evidence="2" type="ORF">GETHOR_21680</name>
</gene>
<proteinExistence type="predicted"/>
<keyword evidence="3" id="KW-1185">Reference proteome</keyword>
<reference evidence="3" key="1">
    <citation type="journal article" date="2023" name="Int. J. Syst. Evol. Microbiol.">
        <title>Mesoterricola silvestris gen. nov., sp. nov., Mesoterricola sediminis sp. nov., Geothrix oryzae sp. nov., Geothrix edaphica sp. nov., Geothrix rubra sp. nov., and Geothrix limicola sp. nov., six novel members of Acidobacteriota isolated from soils.</title>
        <authorList>
            <person name="Itoh H."/>
            <person name="Sugisawa Y."/>
            <person name="Mise K."/>
            <person name="Xu Z."/>
            <person name="Kuniyasu M."/>
            <person name="Ushijima N."/>
            <person name="Kawano K."/>
            <person name="Kobayashi E."/>
            <person name="Shiratori Y."/>
            <person name="Masuda Y."/>
            <person name="Senoo K."/>
        </authorList>
    </citation>
    <scope>NUCLEOTIDE SEQUENCE [LARGE SCALE GENOMIC DNA]</scope>
    <source>
        <strain evidence="3">Red222</strain>
    </source>
</reference>
<dbReference type="Pfam" id="PF07963">
    <property type="entry name" value="N_methyl"/>
    <property type="match status" value="1"/>
</dbReference>
<dbReference type="RefSeq" id="WP_286353786.1">
    <property type="nucleotide sequence ID" value="NZ_AP027079.1"/>
</dbReference>
<dbReference type="InterPro" id="IPR045584">
    <property type="entry name" value="Pilin-like"/>
</dbReference>
<evidence type="ECO:0000256" key="1">
    <source>
        <dbReference type="SAM" id="Phobius"/>
    </source>
</evidence>
<dbReference type="PROSITE" id="PS00409">
    <property type="entry name" value="PROKAR_NTER_METHYL"/>
    <property type="match status" value="1"/>
</dbReference>
<accession>A0ABN6UYB8</accession>
<organism evidence="2 3">
    <name type="scientific">Geothrix oryzae</name>
    <dbReference type="NCBI Taxonomy" id="2927975"/>
    <lineage>
        <taxon>Bacteria</taxon>
        <taxon>Pseudomonadati</taxon>
        <taxon>Acidobacteriota</taxon>
        <taxon>Holophagae</taxon>
        <taxon>Holophagales</taxon>
        <taxon>Holophagaceae</taxon>
        <taxon>Geothrix</taxon>
    </lineage>
</organism>
<dbReference type="Gene3D" id="3.30.700.10">
    <property type="entry name" value="Glycoprotein, Type 4 Pilin"/>
    <property type="match status" value="1"/>
</dbReference>
<name>A0ABN6UYB8_9BACT</name>
<evidence type="ECO:0000313" key="3">
    <source>
        <dbReference type="Proteomes" id="UP001242010"/>
    </source>
</evidence>
<dbReference type="Proteomes" id="UP001242010">
    <property type="component" value="Chromosome"/>
</dbReference>
<evidence type="ECO:0000313" key="2">
    <source>
        <dbReference type="EMBL" id="BDU70067.1"/>
    </source>
</evidence>
<dbReference type="InterPro" id="IPR012902">
    <property type="entry name" value="N_methyl_site"/>
</dbReference>
<sequence length="174" mass="18109">MSLAIAILERIMQKQSGFTLIELLLVLAIIGIISAIAVPALLGQRERARMQATKDNTTSVIADLTSTLGELSDPPSERKTGLPTTLYDGTAGMNQTKATDAITAVMAKTNFNTAKNPYGSGPAYIATAKGTVSGAVYLDATTANTTTDPVITVTGVFMNSKGVQDTLAKTVAVN</sequence>
<keyword evidence="1" id="KW-0812">Transmembrane</keyword>
<protein>
    <submittedName>
        <fullName evidence="2">Prepilin-type N-terminal cleavage/methylation domain-containing protein</fullName>
    </submittedName>
</protein>
<dbReference type="SUPFAM" id="SSF54523">
    <property type="entry name" value="Pili subunits"/>
    <property type="match status" value="1"/>
</dbReference>
<feature type="transmembrane region" description="Helical" evidence="1">
    <location>
        <begin position="20"/>
        <end position="42"/>
    </location>
</feature>